<evidence type="ECO:0000313" key="2">
    <source>
        <dbReference type="Proteomes" id="UP000478090"/>
    </source>
</evidence>
<keyword evidence="2" id="KW-1185">Reference proteome</keyword>
<reference evidence="1 2" key="1">
    <citation type="submission" date="2019-12" db="EMBL/GenBank/DDBJ databases">
        <title>Novel species isolated from a subtropical stream in China.</title>
        <authorList>
            <person name="Lu H."/>
        </authorList>
    </citation>
    <scope>NUCLEOTIDE SEQUENCE [LARGE SCALE GENOMIC DNA]</scope>
    <source>
        <strain evidence="1 2">CY13W</strain>
    </source>
</reference>
<dbReference type="EMBL" id="WWCM01000003">
    <property type="protein sequence ID" value="MYM39043.1"/>
    <property type="molecule type" value="Genomic_DNA"/>
</dbReference>
<proteinExistence type="predicted"/>
<evidence type="ECO:0000313" key="1">
    <source>
        <dbReference type="EMBL" id="MYM39043.1"/>
    </source>
</evidence>
<protein>
    <submittedName>
        <fullName evidence="1">Uncharacterized protein</fullName>
    </submittedName>
</protein>
<sequence length="58" mass="6549">MGLMANLAKWHEICPDGQKSNNLKIFNSARIVAAMRQRAASAGNCKQERVGFLFNQRR</sequence>
<name>A0ABW9VHE6_9BURK</name>
<dbReference type="Proteomes" id="UP000478090">
    <property type="component" value="Unassembled WGS sequence"/>
</dbReference>
<organism evidence="1 2">
    <name type="scientific">Duganella qianjiadongensis</name>
    <dbReference type="NCBI Taxonomy" id="2692176"/>
    <lineage>
        <taxon>Bacteria</taxon>
        <taxon>Pseudomonadati</taxon>
        <taxon>Pseudomonadota</taxon>
        <taxon>Betaproteobacteria</taxon>
        <taxon>Burkholderiales</taxon>
        <taxon>Oxalobacteraceae</taxon>
        <taxon>Telluria group</taxon>
        <taxon>Duganella</taxon>
    </lineage>
</organism>
<accession>A0ABW9VHE6</accession>
<comment type="caution">
    <text evidence="1">The sequence shown here is derived from an EMBL/GenBank/DDBJ whole genome shotgun (WGS) entry which is preliminary data.</text>
</comment>
<gene>
    <name evidence="1" type="ORF">GTP27_06830</name>
</gene>
<dbReference type="RefSeq" id="WP_161038424.1">
    <property type="nucleotide sequence ID" value="NZ_WWCM01000003.1"/>
</dbReference>